<name>A0A8J4PTU3_9MYCE</name>
<evidence type="ECO:0000256" key="1">
    <source>
        <dbReference type="SAM" id="Phobius"/>
    </source>
</evidence>
<gene>
    <name evidence="3" type="ORF">CYY_005673</name>
</gene>
<sequence>MKLIHFDIIVILALLFVIIRLINSDELIYDNSSINNNKITEPIINKDQIIVSKLEIIVHSNSNLGSLEVTPITKQKISTAFGYEEDDVLASTTTSTLETSTPKTSSIRSSVLKIPLAFIQMLAFSMGLLCLLIP</sequence>
<dbReference type="AlphaFoldDB" id="A0A8J4PTU3"/>
<evidence type="ECO:0000256" key="2">
    <source>
        <dbReference type="SAM" id="SignalP"/>
    </source>
</evidence>
<feature type="chain" id="PRO_5035171303" evidence="2">
    <location>
        <begin position="25"/>
        <end position="134"/>
    </location>
</feature>
<feature type="transmembrane region" description="Helical" evidence="1">
    <location>
        <begin position="114"/>
        <end position="133"/>
    </location>
</feature>
<organism evidence="3 4">
    <name type="scientific">Polysphondylium violaceum</name>
    <dbReference type="NCBI Taxonomy" id="133409"/>
    <lineage>
        <taxon>Eukaryota</taxon>
        <taxon>Amoebozoa</taxon>
        <taxon>Evosea</taxon>
        <taxon>Eumycetozoa</taxon>
        <taxon>Dictyostelia</taxon>
        <taxon>Dictyosteliales</taxon>
        <taxon>Dictyosteliaceae</taxon>
        <taxon>Polysphondylium</taxon>
    </lineage>
</organism>
<keyword evidence="1" id="KW-1133">Transmembrane helix</keyword>
<comment type="caution">
    <text evidence="3">The sequence shown here is derived from an EMBL/GenBank/DDBJ whole genome shotgun (WGS) entry which is preliminary data.</text>
</comment>
<accession>A0A8J4PTU3</accession>
<reference evidence="3" key="1">
    <citation type="submission" date="2020-01" db="EMBL/GenBank/DDBJ databases">
        <title>Development of genomics and gene disruption for Polysphondylium violaceum indicates a role for the polyketide synthase stlB in stalk morphogenesis.</title>
        <authorList>
            <person name="Narita B."/>
            <person name="Kawabe Y."/>
            <person name="Kin K."/>
            <person name="Saito T."/>
            <person name="Gibbs R."/>
            <person name="Kuspa A."/>
            <person name="Muzny D."/>
            <person name="Queller D."/>
            <person name="Richards S."/>
            <person name="Strassman J."/>
            <person name="Sucgang R."/>
            <person name="Worley K."/>
            <person name="Schaap P."/>
        </authorList>
    </citation>
    <scope>NUCLEOTIDE SEQUENCE</scope>
    <source>
        <strain evidence="3">QSvi11</strain>
    </source>
</reference>
<proteinExistence type="predicted"/>
<feature type="signal peptide" evidence="2">
    <location>
        <begin position="1"/>
        <end position="24"/>
    </location>
</feature>
<keyword evidence="4" id="KW-1185">Reference proteome</keyword>
<dbReference type="Proteomes" id="UP000695562">
    <property type="component" value="Unassembled WGS sequence"/>
</dbReference>
<keyword evidence="1" id="KW-0472">Membrane</keyword>
<protein>
    <submittedName>
        <fullName evidence="3">Uncharacterized protein</fullName>
    </submittedName>
</protein>
<evidence type="ECO:0000313" key="3">
    <source>
        <dbReference type="EMBL" id="KAF2072995.1"/>
    </source>
</evidence>
<dbReference type="EMBL" id="AJWJ01000233">
    <property type="protein sequence ID" value="KAF2072995.1"/>
    <property type="molecule type" value="Genomic_DNA"/>
</dbReference>
<keyword evidence="1" id="KW-0812">Transmembrane</keyword>
<keyword evidence="2" id="KW-0732">Signal</keyword>
<evidence type="ECO:0000313" key="4">
    <source>
        <dbReference type="Proteomes" id="UP000695562"/>
    </source>
</evidence>